<evidence type="ECO:0000256" key="1">
    <source>
        <dbReference type="ARBA" id="ARBA00022801"/>
    </source>
</evidence>
<dbReference type="EMBL" id="RCZE01000008">
    <property type="protein sequence ID" value="TPG76409.1"/>
    <property type="molecule type" value="Genomic_DNA"/>
</dbReference>
<dbReference type="InterPro" id="IPR029058">
    <property type="entry name" value="AB_hydrolase_fold"/>
</dbReference>
<dbReference type="Gene3D" id="3.40.50.1820">
    <property type="entry name" value="alpha/beta hydrolase"/>
    <property type="match status" value="1"/>
</dbReference>
<dbReference type="Pfam" id="PF00561">
    <property type="entry name" value="Abhydrolase_1"/>
    <property type="match status" value="1"/>
</dbReference>
<keyword evidence="1 3" id="KW-0378">Hydrolase</keyword>
<dbReference type="InterPro" id="IPR000073">
    <property type="entry name" value="AB_hydrolase_1"/>
</dbReference>
<dbReference type="InterPro" id="IPR006311">
    <property type="entry name" value="TAT_signal"/>
</dbReference>
<comment type="caution">
    <text evidence="3">The sequence shown here is derived from an EMBL/GenBank/DDBJ whole genome shotgun (WGS) entry which is preliminary data.</text>
</comment>
<dbReference type="AlphaFoldDB" id="A0A502HNN0"/>
<dbReference type="PANTHER" id="PTHR43329">
    <property type="entry name" value="EPOXIDE HYDROLASE"/>
    <property type="match status" value="1"/>
</dbReference>
<dbReference type="GO" id="GO:0016787">
    <property type="term" value="F:hydrolase activity"/>
    <property type="evidence" value="ECO:0007669"/>
    <property type="project" value="UniProtKB-KW"/>
</dbReference>
<gene>
    <name evidence="3" type="ORF">EAH78_18815</name>
</gene>
<organism evidence="3 4">
    <name type="scientific">Pseudomonas arsenicoxydans</name>
    <dbReference type="NCBI Taxonomy" id="702115"/>
    <lineage>
        <taxon>Bacteria</taxon>
        <taxon>Pseudomonadati</taxon>
        <taxon>Pseudomonadota</taxon>
        <taxon>Gammaproteobacteria</taxon>
        <taxon>Pseudomonadales</taxon>
        <taxon>Pseudomonadaceae</taxon>
        <taxon>Pseudomonas</taxon>
    </lineage>
</organism>
<dbReference type="InterPro" id="IPR000639">
    <property type="entry name" value="Epox_hydrolase-like"/>
</dbReference>
<dbReference type="PROSITE" id="PS51318">
    <property type="entry name" value="TAT"/>
    <property type="match status" value="1"/>
</dbReference>
<dbReference type="PRINTS" id="PR00111">
    <property type="entry name" value="ABHYDROLASE"/>
</dbReference>
<dbReference type="Proteomes" id="UP000317933">
    <property type="component" value="Unassembled WGS sequence"/>
</dbReference>
<dbReference type="PRINTS" id="PR00412">
    <property type="entry name" value="EPOXHYDRLASE"/>
</dbReference>
<sequence length="358" mass="39816">MQWRSPPRFRTKTSRTSLATWPVTEVMHMHNDRREFLKTASLLALTTTLGSLSAQVIAAPTNVPASQPVAAPLGVRGSVPGKKIELNGVRYHVGDQGTGDKVVLLLHGMPDSSSAWDYQVPALVQAGYRVIVPDMLGYGETEKPQDSQRYGLAMIVGDMIALLDALGLKQVDLIGHDWGAATSWELVLNFPERFRRHAALSVGHPDQMMFMNTVAEVEGSWYMYLNTQPAAAALYAANDGAFFKKFIMPTHPEIDEVWSRMKDPEAMNGMLNWDRANPMAAAYLAAVNSDAVPRKCSVPTLGLWSSGDTYLWESQVKLSSRFMSAPWRYGRIEGASHWMMLDRAQQVNTLLLDWFKTV</sequence>
<dbReference type="SUPFAM" id="SSF53474">
    <property type="entry name" value="alpha/beta-Hydrolases"/>
    <property type="match status" value="1"/>
</dbReference>
<protein>
    <submittedName>
        <fullName evidence="3">Alpha/beta hydrolase</fullName>
    </submittedName>
</protein>
<feature type="domain" description="AB hydrolase-1" evidence="2">
    <location>
        <begin position="102"/>
        <end position="343"/>
    </location>
</feature>
<reference evidence="3 4" key="1">
    <citation type="journal article" date="2019" name="Environ. Microbiol.">
        <title>Species interactions and distinct microbial communities in high Arctic permafrost affected cryosols are associated with the CH4 and CO2 gas fluxes.</title>
        <authorList>
            <person name="Altshuler I."/>
            <person name="Hamel J."/>
            <person name="Turney S."/>
            <person name="Magnuson E."/>
            <person name="Levesque R."/>
            <person name="Greer C."/>
            <person name="Whyte L.G."/>
        </authorList>
    </citation>
    <scope>NUCLEOTIDE SEQUENCE [LARGE SCALE GENOMIC DNA]</scope>
    <source>
        <strain evidence="3 4">E3</strain>
    </source>
</reference>
<proteinExistence type="predicted"/>
<evidence type="ECO:0000313" key="3">
    <source>
        <dbReference type="EMBL" id="TPG76409.1"/>
    </source>
</evidence>
<evidence type="ECO:0000313" key="4">
    <source>
        <dbReference type="Proteomes" id="UP000317933"/>
    </source>
</evidence>
<accession>A0A502HNN0</accession>
<name>A0A502HNN0_9PSED</name>
<evidence type="ECO:0000259" key="2">
    <source>
        <dbReference type="Pfam" id="PF00561"/>
    </source>
</evidence>